<keyword evidence="1" id="KW-0732">Signal</keyword>
<dbReference type="AlphaFoldDB" id="A0A1H8YT09"/>
<proteinExistence type="predicted"/>
<evidence type="ECO:0000256" key="1">
    <source>
        <dbReference type="SAM" id="SignalP"/>
    </source>
</evidence>
<dbReference type="InterPro" id="IPR021323">
    <property type="entry name" value="DUF2927"/>
</dbReference>
<evidence type="ECO:0000313" key="2">
    <source>
        <dbReference type="EMBL" id="SEP55202.1"/>
    </source>
</evidence>
<feature type="signal peptide" evidence="1">
    <location>
        <begin position="1"/>
        <end position="19"/>
    </location>
</feature>
<accession>A0A1H8YT09</accession>
<name>A0A1H8YT09_9RHOB</name>
<gene>
    <name evidence="2" type="ORF">SAMN04488092_10167</name>
</gene>
<reference evidence="2 3" key="1">
    <citation type="submission" date="2016-10" db="EMBL/GenBank/DDBJ databases">
        <authorList>
            <person name="de Groot N.N."/>
        </authorList>
    </citation>
    <scope>NUCLEOTIDE SEQUENCE [LARGE SCALE GENOMIC DNA]</scope>
    <source>
        <strain evidence="2 3">DSM 22007</strain>
    </source>
</reference>
<dbReference type="RefSeq" id="WP_090266607.1">
    <property type="nucleotide sequence ID" value="NZ_FOEP01000001.1"/>
</dbReference>
<dbReference type="PROSITE" id="PS51257">
    <property type="entry name" value="PROKAR_LIPOPROTEIN"/>
    <property type="match status" value="1"/>
</dbReference>
<evidence type="ECO:0000313" key="3">
    <source>
        <dbReference type="Proteomes" id="UP000198634"/>
    </source>
</evidence>
<organism evidence="2 3">
    <name type="scientific">Thalassovita taeanensis</name>
    <dbReference type="NCBI Taxonomy" id="657014"/>
    <lineage>
        <taxon>Bacteria</taxon>
        <taxon>Pseudomonadati</taxon>
        <taxon>Pseudomonadota</taxon>
        <taxon>Alphaproteobacteria</taxon>
        <taxon>Rhodobacterales</taxon>
        <taxon>Roseobacteraceae</taxon>
        <taxon>Thalassovita</taxon>
    </lineage>
</organism>
<dbReference type="Pfam" id="PF11150">
    <property type="entry name" value="DUF2927"/>
    <property type="match status" value="1"/>
</dbReference>
<evidence type="ECO:0008006" key="4">
    <source>
        <dbReference type="Google" id="ProtNLM"/>
    </source>
</evidence>
<sequence length="458" mass="50555">MKPIWLLSLCLALSACVSAEPGDVATRAATGAETLLPPMKTFTVPRPDRPMVSNIDLRRDFLDLAFKLESGRDLPVLSRFEGPITLRVTGQAPVNLTMDLDRLLLRLRSEAGIDIRRTADADANITIEAVTRADIRRQLPQAACFVVPNISRLSEYRSARRSARTDWAKVTQRSKLAIFVPADAAPQELRDCLHEELAQALGPLNDLYRLPDSVFNDDNVHTVLTGYDMLVLRAYYAPELQSGMTRAQVATRLPAILARLNPTGQTLAPQNLTPTPRAWIDAVQSALGPGASPEQRRSAAQRAVNIARTQGWQDHRRAFSHYALGRLTQSYDAPIAMSHFQAAQRFYDRTPNTELHSAQVAQQLAAYAVSEGRGAEALRLVDSHLNVAARHENAALLSTLLLLRAEALDLLGRSAEARTVRLDSLGWARYGFGADWAVRAKVREITALSPLKRRNGQI</sequence>
<feature type="chain" id="PRO_5009300765" description="ATP-dependent transcriptional regulator" evidence="1">
    <location>
        <begin position="20"/>
        <end position="458"/>
    </location>
</feature>
<protein>
    <recommendedName>
        <fullName evidence="4">ATP-dependent transcriptional regulator</fullName>
    </recommendedName>
</protein>
<dbReference type="EMBL" id="FOEP01000001">
    <property type="protein sequence ID" value="SEP55202.1"/>
    <property type="molecule type" value="Genomic_DNA"/>
</dbReference>
<dbReference type="STRING" id="657014.SAMN04488092_10167"/>
<keyword evidence="3" id="KW-1185">Reference proteome</keyword>
<dbReference type="Proteomes" id="UP000198634">
    <property type="component" value="Unassembled WGS sequence"/>
</dbReference>
<dbReference type="OrthoDB" id="7823193at2"/>